<dbReference type="InterPro" id="IPR006379">
    <property type="entry name" value="HAD-SF_hydro_IIB"/>
</dbReference>
<evidence type="ECO:0000256" key="3">
    <source>
        <dbReference type="RuleBase" id="RU361117"/>
    </source>
</evidence>
<dbReference type="PANTHER" id="PTHR10788:SF94">
    <property type="entry name" value="ALPHA,ALPHA-TREHALOSE-PHOSPHATE SYNTHASE [UDP-FORMING] 5"/>
    <property type="match status" value="1"/>
</dbReference>
<dbReference type="NCBIfam" id="TIGR01484">
    <property type="entry name" value="HAD-SF-IIB"/>
    <property type="match status" value="1"/>
</dbReference>
<dbReference type="Pfam" id="PF02358">
    <property type="entry name" value="Trehalose_PPase"/>
    <property type="match status" value="1"/>
</dbReference>
<proteinExistence type="inferred from homology"/>
<name>A0ABN9VRF5_9DINO</name>
<evidence type="ECO:0000313" key="6">
    <source>
        <dbReference type="Proteomes" id="UP001189429"/>
    </source>
</evidence>
<protein>
    <recommendedName>
        <fullName evidence="3">Trehalose 6-phosphate phosphatase</fullName>
        <ecNumber evidence="3">3.1.3.12</ecNumber>
    </recommendedName>
</protein>
<dbReference type="SUPFAM" id="SSF56784">
    <property type="entry name" value="HAD-like"/>
    <property type="match status" value="1"/>
</dbReference>
<comment type="cofactor">
    <cofactor evidence="3">
        <name>a divalent metal cation</name>
        <dbReference type="ChEBI" id="CHEBI:60240"/>
    </cofactor>
</comment>
<evidence type="ECO:0000313" key="5">
    <source>
        <dbReference type="EMBL" id="CAK0875950.1"/>
    </source>
</evidence>
<keyword evidence="3" id="KW-0378">Hydrolase</keyword>
<feature type="region of interest" description="Disordered" evidence="4">
    <location>
        <begin position="256"/>
        <end position="301"/>
    </location>
</feature>
<comment type="similarity">
    <text evidence="2">In the C-terminal section; belongs to the trehalose phosphatase family.</text>
</comment>
<evidence type="ECO:0000256" key="4">
    <source>
        <dbReference type="SAM" id="MobiDB-lite"/>
    </source>
</evidence>
<dbReference type="Gene3D" id="3.40.50.1000">
    <property type="entry name" value="HAD superfamily/HAD-like"/>
    <property type="match status" value="1"/>
</dbReference>
<gene>
    <name evidence="5" type="ORF">PCOR1329_LOCUS60493</name>
</gene>
<dbReference type="InterPro" id="IPR003337">
    <property type="entry name" value="Trehalose_PPase"/>
</dbReference>
<comment type="catalytic activity">
    <reaction evidence="3">
        <text>alpha,alpha-trehalose 6-phosphate + H2O = alpha,alpha-trehalose + phosphate</text>
        <dbReference type="Rhea" id="RHEA:23420"/>
        <dbReference type="ChEBI" id="CHEBI:15377"/>
        <dbReference type="ChEBI" id="CHEBI:16551"/>
        <dbReference type="ChEBI" id="CHEBI:43474"/>
        <dbReference type="ChEBI" id="CHEBI:58429"/>
        <dbReference type="EC" id="3.1.3.12"/>
    </reaction>
</comment>
<dbReference type="NCBIfam" id="TIGR00685">
    <property type="entry name" value="T6PP"/>
    <property type="match status" value="1"/>
</dbReference>
<comment type="similarity">
    <text evidence="3">Belongs to the trehalose phosphatase family.</text>
</comment>
<dbReference type="Proteomes" id="UP001189429">
    <property type="component" value="Unassembled WGS sequence"/>
</dbReference>
<accession>A0ABN9VRF5</accession>
<organism evidence="5 6">
    <name type="scientific">Prorocentrum cordatum</name>
    <dbReference type="NCBI Taxonomy" id="2364126"/>
    <lineage>
        <taxon>Eukaryota</taxon>
        <taxon>Sar</taxon>
        <taxon>Alveolata</taxon>
        <taxon>Dinophyceae</taxon>
        <taxon>Prorocentrales</taxon>
        <taxon>Prorocentraceae</taxon>
        <taxon>Prorocentrum</taxon>
    </lineage>
</organism>
<dbReference type="PANTHER" id="PTHR10788">
    <property type="entry name" value="TREHALOSE-6-PHOSPHATE SYNTHASE"/>
    <property type="match status" value="1"/>
</dbReference>
<dbReference type="EMBL" id="CAUYUJ010017577">
    <property type="protein sequence ID" value="CAK0875950.1"/>
    <property type="molecule type" value="Genomic_DNA"/>
</dbReference>
<comment type="function">
    <text evidence="3">Removes the phosphate from trehalose 6-phosphate to produce free trehalose.</text>
</comment>
<evidence type="ECO:0000256" key="1">
    <source>
        <dbReference type="ARBA" id="ARBA00005409"/>
    </source>
</evidence>
<reference evidence="5" key="1">
    <citation type="submission" date="2023-10" db="EMBL/GenBank/DDBJ databases">
        <authorList>
            <person name="Chen Y."/>
            <person name="Shah S."/>
            <person name="Dougan E. K."/>
            <person name="Thang M."/>
            <person name="Chan C."/>
        </authorList>
    </citation>
    <scope>NUCLEOTIDE SEQUENCE [LARGE SCALE GENOMIC DNA]</scope>
</reference>
<dbReference type="InterPro" id="IPR001830">
    <property type="entry name" value="Glyco_trans_20"/>
</dbReference>
<feature type="non-terminal residue" evidence="5">
    <location>
        <position position="1"/>
    </location>
</feature>
<dbReference type="InterPro" id="IPR023214">
    <property type="entry name" value="HAD_sf"/>
</dbReference>
<dbReference type="Gene3D" id="3.30.70.1020">
    <property type="entry name" value="Trehalose-6-phosphate phosphatase related protein, domain 2"/>
    <property type="match status" value="1"/>
</dbReference>
<dbReference type="EC" id="3.1.3.12" evidence="3"/>
<comment type="pathway">
    <text evidence="3">Glycan biosynthesis; trehalose biosynthesis.</text>
</comment>
<dbReference type="InterPro" id="IPR036412">
    <property type="entry name" value="HAD-like_sf"/>
</dbReference>
<sequence length="325" mass="36382">DFSKLPVDAVVDCYRNSKIRAIFLDNEGTLSNDKRNESRQWGAISDLDSRGTGPDKNVLDCLRKLCEDPRNIVVILSGRNRQCMQDWFGSVKGLGLAAERGYYYKVPNLWVPQWHCMDLTSDMSWKDQCFAIMAQFVKRTQGSFIENKGSALVWQYREADQVFGAWQARELAGSLQELAFGFDIQVVEGKGYVEVKLRGVDKGVAVATVLSKISRFYGEVDFVLSIGDDRSDEDMFLAVQAAMKDLEEDSAFGDEEDGLEMQQAQTDCHDEPRRAGTTPGGFAGEPSLPRHNSDDMGSLGRTSLGTVLLHWRRQQGRSGRQAGQR</sequence>
<comment type="caution">
    <text evidence="5">The sequence shown here is derived from an EMBL/GenBank/DDBJ whole genome shotgun (WGS) entry which is preliminary data.</text>
</comment>
<keyword evidence="6" id="KW-1185">Reference proteome</keyword>
<comment type="similarity">
    <text evidence="1">In the N-terminal section; belongs to the glycosyltransferase 20 family.</text>
</comment>
<evidence type="ECO:0000256" key="2">
    <source>
        <dbReference type="ARBA" id="ARBA00006330"/>
    </source>
</evidence>